<dbReference type="Proteomes" id="UP000487268">
    <property type="component" value="Unassembled WGS sequence"/>
</dbReference>
<dbReference type="RefSeq" id="WP_153534249.1">
    <property type="nucleotide sequence ID" value="NZ_WEGH01000002.1"/>
</dbReference>
<comment type="caution">
    <text evidence="1">The sequence shown here is derived from an EMBL/GenBank/DDBJ whole genome shotgun (WGS) entry which is preliminary data.</text>
</comment>
<sequence>MATGTSGGLLDKRDPHAQSVFKHEILKQYMSRFIAMPGKSARDNRVVILDGFAGSGRYGDGSAGSAEHILRATRRFASTRTAVSFFTEKDRKNFASLQPVVQEYAEQGLDAQALFGPVQQHLDTVIAASDGVPLFLFLDPCGAGLPFKQLTHVLGSQRRATKPPTEALINFSADLSRRMAGAVEKGHTDQALMDETCGGTWWRDIAAEVRRNSKSPDFREVVEAVVQEYARLLGEATGMLSATVPVRKRLHHAQPIYHMVFFTRSPYGLWVFGDSVGRAKQVWLKHLGVLEDDECVDQDTLFPVAETFKSIIDGQEQEARRTVTANLQRLLEEHNSFKVVDRTTEIFGKAYGSATETIVHQCLKELQTAGKLEVLVSHKRWRERVIARPR</sequence>
<dbReference type="InterPro" id="IPR031009">
    <property type="entry name" value="Tcm_partner"/>
</dbReference>
<keyword evidence="2" id="KW-1185">Reference proteome</keyword>
<reference evidence="1 2" key="1">
    <citation type="submission" date="2019-10" db="EMBL/GenBank/DDBJ databases">
        <title>Actinomadura rubteroloni sp. nov. and Actinomadura macrotermitis sp. nov., isolated from the gut of fungus growing-termite Macrotermes natalensis.</title>
        <authorList>
            <person name="Benndorf R."/>
            <person name="Martin K."/>
            <person name="Kuefner M."/>
            <person name="De Beer W."/>
            <person name="Kaster A.-K."/>
            <person name="Vollmers J."/>
            <person name="Poulsen M."/>
            <person name="Beemelmanns C."/>
        </authorList>
    </citation>
    <scope>NUCLEOTIDE SEQUENCE [LARGE SCALE GENOMIC DNA]</scope>
    <source>
        <strain evidence="1 2">RB68</strain>
    </source>
</reference>
<dbReference type="AlphaFoldDB" id="A0A7K0BXJ5"/>
<evidence type="ECO:0008006" key="3">
    <source>
        <dbReference type="Google" id="ProtNLM"/>
    </source>
</evidence>
<organism evidence="1 2">
    <name type="scientific">Actinomadura macrotermitis</name>
    <dbReference type="NCBI Taxonomy" id="2585200"/>
    <lineage>
        <taxon>Bacteria</taxon>
        <taxon>Bacillati</taxon>
        <taxon>Actinomycetota</taxon>
        <taxon>Actinomycetes</taxon>
        <taxon>Streptosporangiales</taxon>
        <taxon>Thermomonosporaceae</taxon>
        <taxon>Actinomadura</taxon>
    </lineage>
</organism>
<evidence type="ECO:0000313" key="2">
    <source>
        <dbReference type="Proteomes" id="UP000487268"/>
    </source>
</evidence>
<name>A0A7K0BXJ5_9ACTN</name>
<dbReference type="OrthoDB" id="5070486at2"/>
<evidence type="ECO:0000313" key="1">
    <source>
        <dbReference type="EMBL" id="MQY05910.1"/>
    </source>
</evidence>
<dbReference type="EMBL" id="WEGH01000002">
    <property type="protein sequence ID" value="MQY05910.1"/>
    <property type="molecule type" value="Genomic_DNA"/>
</dbReference>
<gene>
    <name evidence="1" type="ORF">ACRB68_39900</name>
</gene>
<proteinExistence type="predicted"/>
<accession>A0A7K0BXJ5</accession>
<protein>
    <recommendedName>
        <fullName evidence="3">Three-Cys-motif partner protein TcmP</fullName>
    </recommendedName>
</protein>
<dbReference type="NCBIfam" id="TIGR04474">
    <property type="entry name" value="tcm_partner"/>
    <property type="match status" value="1"/>
</dbReference>